<evidence type="ECO:0008006" key="3">
    <source>
        <dbReference type="Google" id="ProtNLM"/>
    </source>
</evidence>
<protein>
    <recommendedName>
        <fullName evidence="3">ATP-grasp domain-containing protein</fullName>
    </recommendedName>
</protein>
<organism evidence="1 2">
    <name type="scientific">Polarella glacialis</name>
    <name type="common">Dinoflagellate</name>
    <dbReference type="NCBI Taxonomy" id="89957"/>
    <lineage>
        <taxon>Eukaryota</taxon>
        <taxon>Sar</taxon>
        <taxon>Alveolata</taxon>
        <taxon>Dinophyceae</taxon>
        <taxon>Suessiales</taxon>
        <taxon>Suessiaceae</taxon>
        <taxon>Polarella</taxon>
    </lineage>
</organism>
<evidence type="ECO:0000313" key="1">
    <source>
        <dbReference type="EMBL" id="CAE8638363.1"/>
    </source>
</evidence>
<dbReference type="OrthoDB" id="444510at2759"/>
<comment type="caution">
    <text evidence="1">The sequence shown here is derived from an EMBL/GenBank/DDBJ whole genome shotgun (WGS) entry which is preliminary data.</text>
</comment>
<dbReference type="Proteomes" id="UP000654075">
    <property type="component" value="Unassembled WGS sequence"/>
</dbReference>
<name>A0A813HJI2_POLGL</name>
<feature type="non-terminal residue" evidence="1">
    <location>
        <position position="1"/>
    </location>
</feature>
<dbReference type="AlphaFoldDB" id="A0A813HJI2"/>
<evidence type="ECO:0000313" key="2">
    <source>
        <dbReference type="Proteomes" id="UP000654075"/>
    </source>
</evidence>
<dbReference type="SUPFAM" id="SSF56059">
    <property type="entry name" value="Glutathione synthetase ATP-binding domain-like"/>
    <property type="match status" value="1"/>
</dbReference>
<proteinExistence type="predicted"/>
<keyword evidence="2" id="KW-1185">Reference proteome</keyword>
<accession>A0A813HJI2</accession>
<sequence length="611" mass="66489">MSTVTEVFVRLPLSSCSEFSVQDLHVATCRAAPQSQGHPIRKIAGWIPGTVVEDAWEQTSLLACAGPGAGLDVEVSLGNGLTSFPGFEDTGVQDDAATFQGPQGREARWRGLVLLEPGSKLRLCASGSGFRLGLGWARNARANMVLAGPPASCPSEETEALQVLEWIEVSYTPSRKHSDSSPAARSASIELLKPTPRNCVHGVWEPLPRDRLRKPMFWPSVQKCGDSWLDSAGRPCDQPPITRVPPETVRVRSVSDAKRPAAALLVVLPANPTSSGVGGMTPNWELVAALEEALYARLGADYEMHVMLISEEGQLPQVNEADVAAALSGSERAGVVYFLCPQCVVGDFRTKSWLIHDVPFFALMERLERAGFPTIWPHPSHLYRILAGKEWPPHLCLSPEYRVPLTTRVPRSSVVADPVRAAQQAFKALAGLRSFVVADTARQGTKGDATHTRCVAKTGYSWKSEGVAMCDGPEELGSALQVMSSNGWHNSFLVQERIDGVVCEGMVFLLSGRPVGKPRYYRFSSHGAVPVYIRRREACDLLGGAAAQDVAEEVMTRLAYRWLSWAQAQCCEPVPFLRIDFLLAPQAASNVEVWTCEVSELGVAACFEEMN</sequence>
<gene>
    <name evidence="1" type="ORF">PGLA1383_LOCUS53547</name>
</gene>
<reference evidence="1" key="1">
    <citation type="submission" date="2021-02" db="EMBL/GenBank/DDBJ databases">
        <authorList>
            <person name="Dougan E. K."/>
            <person name="Rhodes N."/>
            <person name="Thang M."/>
            <person name="Chan C."/>
        </authorList>
    </citation>
    <scope>NUCLEOTIDE SEQUENCE</scope>
</reference>
<dbReference type="EMBL" id="CAJNNV010031934">
    <property type="protein sequence ID" value="CAE8638363.1"/>
    <property type="molecule type" value="Genomic_DNA"/>
</dbReference>